<sequence length="159" mass="17680">MAVKPVVLTDDEKTALAHTWSHVAQVIRDPVTGIAHLRTSWAGGGGHGWAYSTHEPRGKITVTRHEFLPDVLTDCPEWCDDERFSHTPEGRHIQQWRHGELLFECQVSFKRLQVWAEQLPPAAGEELRAAPDTATAHALTCALINGDHPALPGQQGMLW</sequence>
<proteinExistence type="predicted"/>
<comment type="caution">
    <text evidence="1">The sequence shown here is derived from an EMBL/GenBank/DDBJ whole genome shotgun (WGS) entry which is preliminary data.</text>
</comment>
<gene>
    <name evidence="1" type="ORF">HF999_14310</name>
</gene>
<organism evidence="1 2">
    <name type="scientific">Tsukamurella spumae</name>
    <dbReference type="NCBI Taxonomy" id="44753"/>
    <lineage>
        <taxon>Bacteria</taxon>
        <taxon>Bacillati</taxon>
        <taxon>Actinomycetota</taxon>
        <taxon>Actinomycetes</taxon>
        <taxon>Mycobacteriales</taxon>
        <taxon>Tsukamurellaceae</taxon>
        <taxon>Tsukamurella</taxon>
    </lineage>
</organism>
<protein>
    <submittedName>
        <fullName evidence="1">Uncharacterized protein</fullName>
    </submittedName>
</protein>
<evidence type="ECO:0000313" key="1">
    <source>
        <dbReference type="EMBL" id="NKY19537.1"/>
    </source>
</evidence>
<dbReference type="EMBL" id="JAAXOQ010000018">
    <property type="protein sequence ID" value="NKY19537.1"/>
    <property type="molecule type" value="Genomic_DNA"/>
</dbReference>
<dbReference type="AlphaFoldDB" id="A0A846X1R5"/>
<keyword evidence="2" id="KW-1185">Reference proteome</keyword>
<evidence type="ECO:0000313" key="2">
    <source>
        <dbReference type="Proteomes" id="UP000582646"/>
    </source>
</evidence>
<name>A0A846X1R5_9ACTN</name>
<reference evidence="1 2" key="1">
    <citation type="submission" date="2020-04" db="EMBL/GenBank/DDBJ databases">
        <title>MicrobeNet Type strains.</title>
        <authorList>
            <person name="Nicholson A.C."/>
        </authorList>
    </citation>
    <scope>NUCLEOTIDE SEQUENCE [LARGE SCALE GENOMIC DNA]</scope>
    <source>
        <strain evidence="1 2">DSM 44113</strain>
    </source>
</reference>
<dbReference type="RefSeq" id="WP_168546530.1">
    <property type="nucleotide sequence ID" value="NZ_BAAAKS010000054.1"/>
</dbReference>
<accession>A0A846X1R5</accession>
<dbReference type="Proteomes" id="UP000582646">
    <property type="component" value="Unassembled WGS sequence"/>
</dbReference>